<organism evidence="11 12">
    <name type="scientific">candidate division Kazan bacterium RIFCSPLOWO2_01_FULL_45_19</name>
    <dbReference type="NCBI Taxonomy" id="1798538"/>
    <lineage>
        <taxon>Bacteria</taxon>
        <taxon>Bacteria division Kazan-3B-28</taxon>
    </lineage>
</organism>
<reference evidence="11 12" key="1">
    <citation type="journal article" date="2016" name="Nat. Commun.">
        <title>Thousands of microbial genomes shed light on interconnected biogeochemical processes in an aquifer system.</title>
        <authorList>
            <person name="Anantharaman K."/>
            <person name="Brown C.T."/>
            <person name="Hug L.A."/>
            <person name="Sharon I."/>
            <person name="Castelle C.J."/>
            <person name="Probst A.J."/>
            <person name="Thomas B.C."/>
            <person name="Singh A."/>
            <person name="Wilkins M.J."/>
            <person name="Karaoz U."/>
            <person name="Brodie E.L."/>
            <person name="Williams K.H."/>
            <person name="Hubbard S.S."/>
            <person name="Banfield J.F."/>
        </authorList>
    </citation>
    <scope>NUCLEOTIDE SEQUENCE [LARGE SCALE GENOMIC DNA]</scope>
</reference>
<dbReference type="Proteomes" id="UP000178085">
    <property type="component" value="Unassembled WGS sequence"/>
</dbReference>
<evidence type="ECO:0000313" key="11">
    <source>
        <dbReference type="EMBL" id="OGB73638.1"/>
    </source>
</evidence>
<evidence type="ECO:0000259" key="8">
    <source>
        <dbReference type="Pfam" id="PF02878"/>
    </source>
</evidence>
<feature type="domain" description="Alpha-D-phosphohexomutase C-terminal" evidence="7">
    <location>
        <begin position="379"/>
        <end position="448"/>
    </location>
</feature>
<gene>
    <name evidence="11" type="ORF">A3K51_02230</name>
</gene>
<dbReference type="InterPro" id="IPR005846">
    <property type="entry name" value="A-D-PHexomutase_a/b/a-III"/>
</dbReference>
<accession>A0A1F4NQS7</accession>
<keyword evidence="3" id="KW-0597">Phosphoprotein</keyword>
<evidence type="ECO:0000256" key="6">
    <source>
        <dbReference type="ARBA" id="ARBA00023235"/>
    </source>
</evidence>
<dbReference type="PRINTS" id="PR00509">
    <property type="entry name" value="PGMPMM"/>
</dbReference>
<proteinExistence type="inferred from homology"/>
<dbReference type="Pfam" id="PF00408">
    <property type="entry name" value="PGM_PMM_IV"/>
    <property type="match status" value="1"/>
</dbReference>
<evidence type="ECO:0000256" key="5">
    <source>
        <dbReference type="ARBA" id="ARBA00022842"/>
    </source>
</evidence>
<dbReference type="Pfam" id="PF02878">
    <property type="entry name" value="PGM_PMM_I"/>
    <property type="match status" value="1"/>
</dbReference>
<dbReference type="PANTHER" id="PTHR43771:SF1">
    <property type="entry name" value="PHOSPHOMANNOMUTASE"/>
    <property type="match status" value="1"/>
</dbReference>
<dbReference type="GO" id="GO:0046872">
    <property type="term" value="F:metal ion binding"/>
    <property type="evidence" value="ECO:0007669"/>
    <property type="project" value="UniProtKB-KW"/>
</dbReference>
<dbReference type="Pfam" id="PF02879">
    <property type="entry name" value="PGM_PMM_II"/>
    <property type="match status" value="1"/>
</dbReference>
<dbReference type="Pfam" id="PF02880">
    <property type="entry name" value="PGM_PMM_III"/>
    <property type="match status" value="1"/>
</dbReference>
<dbReference type="SUPFAM" id="SSF55957">
    <property type="entry name" value="Phosphoglucomutase, C-terminal domain"/>
    <property type="match status" value="1"/>
</dbReference>
<evidence type="ECO:0000259" key="10">
    <source>
        <dbReference type="Pfam" id="PF02880"/>
    </source>
</evidence>
<evidence type="ECO:0000256" key="2">
    <source>
        <dbReference type="ARBA" id="ARBA00010231"/>
    </source>
</evidence>
<comment type="caution">
    <text evidence="11">The sequence shown here is derived from an EMBL/GenBank/DDBJ whole genome shotgun (WGS) entry which is preliminary data.</text>
</comment>
<dbReference type="InterPro" id="IPR005845">
    <property type="entry name" value="A-D-PHexomutase_a/b/a-II"/>
</dbReference>
<evidence type="ECO:0000256" key="3">
    <source>
        <dbReference type="ARBA" id="ARBA00022553"/>
    </source>
</evidence>
<dbReference type="AlphaFoldDB" id="A0A1F4NQS7"/>
<dbReference type="SUPFAM" id="SSF53738">
    <property type="entry name" value="Phosphoglucomutase, first 3 domains"/>
    <property type="match status" value="3"/>
</dbReference>
<sequence length="465" mass="51899">MNPSIFRAYDIRGVYPTELDEQDAYKIARAVVEYARPKTVAVGRDARLSAPSIAQAVMLGFEDSGCEVTDLGMVASDMVSWANGALGFDLTVSVSASHNPKEWIGLKFTWQGGCAMGGEGELQEIQVIVDKEGASWTIPKRASMVIKRDILSEWIEHILSFAKIDGLKPLKIVVDAGNGVAGPIVRELFVQLNQGKERDTRTELIEVYFEPDGNFPHHLPSPIEPKNVEDLCKKVVEEKADLGMAFDGDADRLFLVDNNGQWVNGSEMTALVMDAILTEDSTRTVLYNAICGWNVRDVIERHRAKALRTRVGHGFIKNDMKTYGAFFAGEHSGHYFFQDNYGCDSGLIAAMLVLSLIAETNRSLIELLVPHRRYFQIPETNFEVTDIKVALNKLAERFQHEELDWLDGLTIKTLEWWANIRPSQTQPLLRLNVEATTPEILERVTAELTGFITMGHPELVSGSRC</sequence>
<evidence type="ECO:0000256" key="1">
    <source>
        <dbReference type="ARBA" id="ARBA00001946"/>
    </source>
</evidence>
<dbReference type="InterPro" id="IPR036900">
    <property type="entry name" value="A-D-PHexomutase_C_sf"/>
</dbReference>
<dbReference type="InterPro" id="IPR005844">
    <property type="entry name" value="A-D-PHexomutase_a/b/a-I"/>
</dbReference>
<dbReference type="InterPro" id="IPR005843">
    <property type="entry name" value="A-D-PHexomutase_C"/>
</dbReference>
<keyword evidence="6" id="KW-0413">Isomerase</keyword>
<dbReference type="CDD" id="cd03089">
    <property type="entry name" value="PMM_PGM"/>
    <property type="match status" value="1"/>
</dbReference>
<dbReference type="Gene3D" id="3.40.120.10">
    <property type="entry name" value="Alpha-D-Glucose-1,6-Bisphosphate, subunit A, domain 3"/>
    <property type="match status" value="3"/>
</dbReference>
<name>A0A1F4NQS7_UNCK3</name>
<evidence type="ECO:0000259" key="9">
    <source>
        <dbReference type="Pfam" id="PF02879"/>
    </source>
</evidence>
<protein>
    <recommendedName>
        <fullName evidence="13">Phosphomannomutase/phosphoglucomutase</fullName>
    </recommendedName>
</protein>
<evidence type="ECO:0000256" key="4">
    <source>
        <dbReference type="ARBA" id="ARBA00022723"/>
    </source>
</evidence>
<evidence type="ECO:0000313" key="12">
    <source>
        <dbReference type="Proteomes" id="UP000178085"/>
    </source>
</evidence>
<keyword evidence="5" id="KW-0460">Magnesium</keyword>
<dbReference type="InterPro" id="IPR005841">
    <property type="entry name" value="Alpha-D-phosphohexomutase_SF"/>
</dbReference>
<dbReference type="Gene3D" id="3.30.310.50">
    <property type="entry name" value="Alpha-D-phosphohexomutase, C-terminal domain"/>
    <property type="match status" value="1"/>
</dbReference>
<dbReference type="PANTHER" id="PTHR43771">
    <property type="entry name" value="PHOSPHOMANNOMUTASE"/>
    <property type="match status" value="1"/>
</dbReference>
<keyword evidence="4" id="KW-0479">Metal-binding</keyword>
<comment type="cofactor">
    <cofactor evidence="1">
        <name>Mg(2+)</name>
        <dbReference type="ChEBI" id="CHEBI:18420"/>
    </cofactor>
</comment>
<dbReference type="InterPro" id="IPR016055">
    <property type="entry name" value="A-D-PHexomutase_a/b/a-I/II/III"/>
</dbReference>
<feature type="domain" description="Alpha-D-phosphohexomutase alpha/beta/alpha" evidence="9">
    <location>
        <begin position="153"/>
        <end position="260"/>
    </location>
</feature>
<dbReference type="GO" id="GO:0005975">
    <property type="term" value="P:carbohydrate metabolic process"/>
    <property type="evidence" value="ECO:0007669"/>
    <property type="project" value="InterPro"/>
</dbReference>
<dbReference type="GO" id="GO:0016868">
    <property type="term" value="F:intramolecular phosphotransferase activity"/>
    <property type="evidence" value="ECO:0007669"/>
    <property type="project" value="InterPro"/>
</dbReference>
<dbReference type="EMBL" id="METD01000001">
    <property type="protein sequence ID" value="OGB73638.1"/>
    <property type="molecule type" value="Genomic_DNA"/>
</dbReference>
<evidence type="ECO:0008006" key="13">
    <source>
        <dbReference type="Google" id="ProtNLM"/>
    </source>
</evidence>
<comment type="similarity">
    <text evidence="2">Belongs to the phosphohexose mutase family.</text>
</comment>
<feature type="domain" description="Alpha-D-phosphohexomutase alpha/beta/alpha" evidence="8">
    <location>
        <begin position="5"/>
        <end position="132"/>
    </location>
</feature>
<evidence type="ECO:0000259" key="7">
    <source>
        <dbReference type="Pfam" id="PF00408"/>
    </source>
</evidence>
<feature type="domain" description="Alpha-D-phosphohexomutase alpha/beta/alpha" evidence="10">
    <location>
        <begin position="264"/>
        <end position="368"/>
    </location>
</feature>